<name>B9N8S4_POPTR</name>
<dbReference type="AlphaFoldDB" id="B9N8S4"/>
<dbReference type="InParanoid" id="B9N8S4"/>
<evidence type="ECO:0008006" key="3">
    <source>
        <dbReference type="Google" id="ProtNLM"/>
    </source>
</evidence>
<gene>
    <name evidence="1" type="ORF">POPTR_006G173100</name>
</gene>
<dbReference type="EMBL" id="CM009295">
    <property type="protein sequence ID" value="PNT32188.1"/>
    <property type="molecule type" value="Genomic_DNA"/>
</dbReference>
<dbReference type="Proteomes" id="UP000006729">
    <property type="component" value="Chromosome 6"/>
</dbReference>
<sequence>MLNEWKEDVGWHCVAFDAIRLEVRSGEWKDSYMQMDGEPWKQPMSKEYSTFVEIKRVPFQSLMVNGL</sequence>
<proteinExistence type="predicted"/>
<dbReference type="STRING" id="3694.B9N8S4"/>
<protein>
    <recommendedName>
        <fullName evidence="3">Diacylglycerol kinase accessory domain-containing protein</fullName>
    </recommendedName>
</protein>
<keyword evidence="2" id="KW-1185">Reference proteome</keyword>
<accession>B9N8S4</accession>
<evidence type="ECO:0000313" key="2">
    <source>
        <dbReference type="Proteomes" id="UP000006729"/>
    </source>
</evidence>
<organism evidence="1 2">
    <name type="scientific">Populus trichocarpa</name>
    <name type="common">Western balsam poplar</name>
    <name type="synonym">Populus balsamifera subsp. trichocarpa</name>
    <dbReference type="NCBI Taxonomy" id="3694"/>
    <lineage>
        <taxon>Eukaryota</taxon>
        <taxon>Viridiplantae</taxon>
        <taxon>Streptophyta</taxon>
        <taxon>Embryophyta</taxon>
        <taxon>Tracheophyta</taxon>
        <taxon>Spermatophyta</taxon>
        <taxon>Magnoliopsida</taxon>
        <taxon>eudicotyledons</taxon>
        <taxon>Gunneridae</taxon>
        <taxon>Pentapetalae</taxon>
        <taxon>rosids</taxon>
        <taxon>fabids</taxon>
        <taxon>Malpighiales</taxon>
        <taxon>Salicaceae</taxon>
        <taxon>Saliceae</taxon>
        <taxon>Populus</taxon>
    </lineage>
</organism>
<reference evidence="1 2" key="1">
    <citation type="journal article" date="2006" name="Science">
        <title>The genome of black cottonwood, Populus trichocarpa (Torr. &amp; Gray).</title>
        <authorList>
            <person name="Tuskan G.A."/>
            <person name="Difazio S."/>
            <person name="Jansson S."/>
            <person name="Bohlmann J."/>
            <person name="Grigoriev I."/>
            <person name="Hellsten U."/>
            <person name="Putnam N."/>
            <person name="Ralph S."/>
            <person name="Rombauts S."/>
            <person name="Salamov A."/>
            <person name="Schein J."/>
            <person name="Sterck L."/>
            <person name="Aerts A."/>
            <person name="Bhalerao R.R."/>
            <person name="Bhalerao R.P."/>
            <person name="Blaudez D."/>
            <person name="Boerjan W."/>
            <person name="Brun A."/>
            <person name="Brunner A."/>
            <person name="Busov V."/>
            <person name="Campbell M."/>
            <person name="Carlson J."/>
            <person name="Chalot M."/>
            <person name="Chapman J."/>
            <person name="Chen G.L."/>
            <person name="Cooper D."/>
            <person name="Coutinho P.M."/>
            <person name="Couturier J."/>
            <person name="Covert S."/>
            <person name="Cronk Q."/>
            <person name="Cunningham R."/>
            <person name="Davis J."/>
            <person name="Degroeve S."/>
            <person name="Dejardin A."/>
            <person name="Depamphilis C."/>
            <person name="Detter J."/>
            <person name="Dirks B."/>
            <person name="Dubchak I."/>
            <person name="Duplessis S."/>
            <person name="Ehlting J."/>
            <person name="Ellis B."/>
            <person name="Gendler K."/>
            <person name="Goodstein D."/>
            <person name="Gribskov M."/>
            <person name="Grimwood J."/>
            <person name="Groover A."/>
            <person name="Gunter L."/>
            <person name="Hamberger B."/>
            <person name="Heinze B."/>
            <person name="Helariutta Y."/>
            <person name="Henrissat B."/>
            <person name="Holligan D."/>
            <person name="Holt R."/>
            <person name="Huang W."/>
            <person name="Islam-Faridi N."/>
            <person name="Jones S."/>
            <person name="Jones-Rhoades M."/>
            <person name="Jorgensen R."/>
            <person name="Joshi C."/>
            <person name="Kangasjarvi J."/>
            <person name="Karlsson J."/>
            <person name="Kelleher C."/>
            <person name="Kirkpatrick R."/>
            <person name="Kirst M."/>
            <person name="Kohler A."/>
            <person name="Kalluri U."/>
            <person name="Larimer F."/>
            <person name="Leebens-Mack J."/>
            <person name="Leple J.C."/>
            <person name="Locascio P."/>
            <person name="Lou Y."/>
            <person name="Lucas S."/>
            <person name="Martin F."/>
            <person name="Montanini B."/>
            <person name="Napoli C."/>
            <person name="Nelson D.R."/>
            <person name="Nelson C."/>
            <person name="Nieminen K."/>
            <person name="Nilsson O."/>
            <person name="Pereda V."/>
            <person name="Peter G."/>
            <person name="Philippe R."/>
            <person name="Pilate G."/>
            <person name="Poliakov A."/>
            <person name="Razumovskaya J."/>
            <person name="Richardson P."/>
            <person name="Rinaldi C."/>
            <person name="Ritland K."/>
            <person name="Rouze P."/>
            <person name="Ryaboy D."/>
            <person name="Schmutz J."/>
            <person name="Schrader J."/>
            <person name="Segerman B."/>
            <person name="Shin H."/>
            <person name="Siddiqui A."/>
            <person name="Sterky F."/>
            <person name="Terry A."/>
            <person name="Tsai C.J."/>
            <person name="Uberbacher E."/>
            <person name="Unneberg P."/>
            <person name="Vahala J."/>
            <person name="Wall K."/>
            <person name="Wessler S."/>
            <person name="Yang G."/>
            <person name="Yin T."/>
            <person name="Douglas C."/>
            <person name="Marra M."/>
            <person name="Sandberg G."/>
            <person name="Van de Peer Y."/>
            <person name="Rokhsar D."/>
        </authorList>
    </citation>
    <scope>NUCLEOTIDE SEQUENCE [LARGE SCALE GENOMIC DNA]</scope>
    <source>
        <strain evidence="2">cv. Nisqually</strain>
    </source>
</reference>
<evidence type="ECO:0000313" key="1">
    <source>
        <dbReference type="EMBL" id="PNT32188.1"/>
    </source>
</evidence>